<feature type="compositionally biased region" description="Polar residues" evidence="1">
    <location>
        <begin position="193"/>
        <end position="204"/>
    </location>
</feature>
<dbReference type="GeneID" id="132537696"/>
<sequence>MKLLLWACILCVAFAKKKRFHFVSEKFFSSNEEGYNRHRYPINPSLSNPYPVPENDFSPFNPPKKNIPNYPGHPDPETGVASYPWILNNPGASVYNIPKIPLPTWLSPPLSAGASVHGLPPSSAVGPFGSENAAPPPPYEPQVESRTESPATGEFADMAINEPDEAELSAITPSVTTRNIFHPPAGNPAVPEHQSSNSFTQEKK</sequence>
<feature type="chain" id="PRO_5047472769" evidence="2">
    <location>
        <begin position="16"/>
        <end position="204"/>
    </location>
</feature>
<dbReference type="RefSeq" id="XP_060044596.1">
    <property type="nucleotide sequence ID" value="XM_060188613.1"/>
</dbReference>
<feature type="signal peptide" evidence="2">
    <location>
        <begin position="1"/>
        <end position="15"/>
    </location>
</feature>
<keyword evidence="2" id="KW-0732">Signal</keyword>
<dbReference type="InterPro" id="IPR033533">
    <property type="entry name" value="PRR27"/>
</dbReference>
<keyword evidence="3" id="KW-1185">Reference proteome</keyword>
<evidence type="ECO:0000256" key="2">
    <source>
        <dbReference type="SAM" id="SignalP"/>
    </source>
</evidence>
<dbReference type="PANTHER" id="PTHR39415:SF1">
    <property type="entry name" value="PROLINE-RICH PROTEIN 27"/>
    <property type="match status" value="1"/>
</dbReference>
<organism evidence="3 4">
    <name type="scientific">Erinaceus europaeus</name>
    <name type="common">Western European hedgehog</name>
    <dbReference type="NCBI Taxonomy" id="9365"/>
    <lineage>
        <taxon>Eukaryota</taxon>
        <taxon>Metazoa</taxon>
        <taxon>Chordata</taxon>
        <taxon>Craniata</taxon>
        <taxon>Vertebrata</taxon>
        <taxon>Euteleostomi</taxon>
        <taxon>Mammalia</taxon>
        <taxon>Eutheria</taxon>
        <taxon>Laurasiatheria</taxon>
        <taxon>Eulipotyphla</taxon>
        <taxon>Erinaceidae</taxon>
        <taxon>Erinaceinae</taxon>
        <taxon>Erinaceus</taxon>
    </lineage>
</organism>
<accession>A0ABM3X6Z6</accession>
<reference evidence="4" key="1">
    <citation type="submission" date="2025-08" db="UniProtKB">
        <authorList>
            <consortium name="RefSeq"/>
        </authorList>
    </citation>
    <scope>IDENTIFICATION</scope>
</reference>
<evidence type="ECO:0000256" key="1">
    <source>
        <dbReference type="SAM" id="MobiDB-lite"/>
    </source>
</evidence>
<name>A0ABM3X6Z6_ERIEU</name>
<feature type="region of interest" description="Disordered" evidence="1">
    <location>
        <begin position="122"/>
        <end position="150"/>
    </location>
</feature>
<evidence type="ECO:0000313" key="3">
    <source>
        <dbReference type="Proteomes" id="UP001652624"/>
    </source>
</evidence>
<proteinExistence type="predicted"/>
<evidence type="ECO:0000313" key="4">
    <source>
        <dbReference type="RefSeq" id="XP_060044596.1"/>
    </source>
</evidence>
<dbReference type="Proteomes" id="UP001652624">
    <property type="component" value="Chromosome 3"/>
</dbReference>
<feature type="region of interest" description="Disordered" evidence="1">
    <location>
        <begin position="177"/>
        <end position="204"/>
    </location>
</feature>
<gene>
    <name evidence="4" type="primary">PRR27</name>
</gene>
<dbReference type="PANTHER" id="PTHR39415">
    <property type="entry name" value="PROLINE-RICH PROTEIN 27"/>
    <property type="match status" value="1"/>
</dbReference>
<protein>
    <submittedName>
        <fullName evidence="4">Proline-rich protein 27 isoform X1</fullName>
    </submittedName>
</protein>